<organism evidence="1 2">
    <name type="scientific">Vespula squamosa</name>
    <name type="common">Southern yellow jacket</name>
    <name type="synonym">Wasp</name>
    <dbReference type="NCBI Taxonomy" id="30214"/>
    <lineage>
        <taxon>Eukaryota</taxon>
        <taxon>Metazoa</taxon>
        <taxon>Ecdysozoa</taxon>
        <taxon>Arthropoda</taxon>
        <taxon>Hexapoda</taxon>
        <taxon>Insecta</taxon>
        <taxon>Pterygota</taxon>
        <taxon>Neoptera</taxon>
        <taxon>Endopterygota</taxon>
        <taxon>Hymenoptera</taxon>
        <taxon>Apocrita</taxon>
        <taxon>Aculeata</taxon>
        <taxon>Vespoidea</taxon>
        <taxon>Vespidae</taxon>
        <taxon>Vespinae</taxon>
        <taxon>Vespula</taxon>
    </lineage>
</organism>
<evidence type="ECO:0000313" key="2">
    <source>
        <dbReference type="Proteomes" id="UP001607302"/>
    </source>
</evidence>
<sequence>MFILFRLDFNQGYIIQCQKCSVFVMIIDLILPVIVKNMKKKIKDERVCSYCIPLHIDITKSSYHLLKNSRNKSNKSKFLSMRYKVVSLIFDIIYYMEKNV</sequence>
<gene>
    <name evidence="1" type="ORF">V1478_015380</name>
</gene>
<accession>A0ABD2A4X8</accession>
<dbReference type="EMBL" id="JAUDFV010000155">
    <property type="protein sequence ID" value="KAL2715682.1"/>
    <property type="molecule type" value="Genomic_DNA"/>
</dbReference>
<reference evidence="1 2" key="1">
    <citation type="journal article" date="2024" name="Ann. Entomol. Soc. Am.">
        <title>Genomic analyses of the southern and eastern yellowjacket wasps (Hymenoptera: Vespidae) reveal evolutionary signatures of social life.</title>
        <authorList>
            <person name="Catto M.A."/>
            <person name="Caine P.B."/>
            <person name="Orr S.E."/>
            <person name="Hunt B.G."/>
            <person name="Goodisman M.A.D."/>
        </authorList>
    </citation>
    <scope>NUCLEOTIDE SEQUENCE [LARGE SCALE GENOMIC DNA]</scope>
    <source>
        <strain evidence="1">233</strain>
        <tissue evidence="1">Head and thorax</tissue>
    </source>
</reference>
<dbReference type="AlphaFoldDB" id="A0ABD2A4X8"/>
<dbReference type="Proteomes" id="UP001607302">
    <property type="component" value="Unassembled WGS sequence"/>
</dbReference>
<evidence type="ECO:0000313" key="1">
    <source>
        <dbReference type="EMBL" id="KAL2715682.1"/>
    </source>
</evidence>
<proteinExistence type="predicted"/>
<name>A0ABD2A4X8_VESSQ</name>
<keyword evidence="2" id="KW-1185">Reference proteome</keyword>
<protein>
    <submittedName>
        <fullName evidence="1">Uncharacterized protein</fullName>
    </submittedName>
</protein>
<comment type="caution">
    <text evidence="1">The sequence shown here is derived from an EMBL/GenBank/DDBJ whole genome shotgun (WGS) entry which is preliminary data.</text>
</comment>